<evidence type="ECO:0000259" key="7">
    <source>
        <dbReference type="PROSITE" id="PS50850"/>
    </source>
</evidence>
<feature type="transmembrane region" description="Helical" evidence="6">
    <location>
        <begin position="126"/>
        <end position="147"/>
    </location>
</feature>
<feature type="transmembrane region" description="Helical" evidence="6">
    <location>
        <begin position="222"/>
        <end position="244"/>
    </location>
</feature>
<keyword evidence="9" id="KW-1185">Reference proteome</keyword>
<evidence type="ECO:0000256" key="1">
    <source>
        <dbReference type="ARBA" id="ARBA00004141"/>
    </source>
</evidence>
<feature type="transmembrane region" description="Helical" evidence="6">
    <location>
        <begin position="319"/>
        <end position="342"/>
    </location>
</feature>
<feature type="transmembrane region" description="Helical" evidence="6">
    <location>
        <begin position="65"/>
        <end position="86"/>
    </location>
</feature>
<evidence type="ECO:0000313" key="9">
    <source>
        <dbReference type="Proteomes" id="UP001215712"/>
    </source>
</evidence>
<name>A0AAD6MT20_9EURO</name>
<feature type="transmembrane region" description="Helical" evidence="6">
    <location>
        <begin position="92"/>
        <end position="114"/>
    </location>
</feature>
<feature type="transmembrane region" description="Helical" evidence="6">
    <location>
        <begin position="264"/>
        <end position="286"/>
    </location>
</feature>
<dbReference type="InterPro" id="IPR020846">
    <property type="entry name" value="MFS_dom"/>
</dbReference>
<feature type="transmembrane region" description="Helical" evidence="6">
    <location>
        <begin position="381"/>
        <end position="402"/>
    </location>
</feature>
<dbReference type="InterPro" id="IPR011701">
    <property type="entry name" value="MFS"/>
</dbReference>
<dbReference type="AlphaFoldDB" id="A0AAD6MT20"/>
<gene>
    <name evidence="8" type="ORF">N7493_008850</name>
</gene>
<dbReference type="GO" id="GO:0022857">
    <property type="term" value="F:transmembrane transporter activity"/>
    <property type="evidence" value="ECO:0007669"/>
    <property type="project" value="InterPro"/>
</dbReference>
<reference evidence="8" key="1">
    <citation type="journal article" date="2023" name="IMA Fungus">
        <title>Comparative genomic study of the Penicillium genus elucidates a diverse pangenome and 15 lateral gene transfer events.</title>
        <authorList>
            <person name="Petersen C."/>
            <person name="Sorensen T."/>
            <person name="Nielsen M.R."/>
            <person name="Sondergaard T.E."/>
            <person name="Sorensen J.L."/>
            <person name="Fitzpatrick D.A."/>
            <person name="Frisvad J.C."/>
            <person name="Nielsen K.L."/>
        </authorList>
    </citation>
    <scope>NUCLEOTIDE SEQUENCE</scope>
    <source>
        <strain evidence="8">IBT 17514</strain>
    </source>
</reference>
<organism evidence="8 9">
    <name type="scientific">Penicillium malachiteum</name>
    <dbReference type="NCBI Taxonomy" id="1324776"/>
    <lineage>
        <taxon>Eukaryota</taxon>
        <taxon>Fungi</taxon>
        <taxon>Dikarya</taxon>
        <taxon>Ascomycota</taxon>
        <taxon>Pezizomycotina</taxon>
        <taxon>Eurotiomycetes</taxon>
        <taxon>Eurotiomycetidae</taxon>
        <taxon>Eurotiales</taxon>
        <taxon>Aspergillaceae</taxon>
        <taxon>Penicillium</taxon>
    </lineage>
</organism>
<keyword evidence="4 6" id="KW-1133">Transmembrane helix</keyword>
<feature type="transmembrane region" description="Helical" evidence="6">
    <location>
        <begin position="159"/>
        <end position="182"/>
    </location>
</feature>
<dbReference type="SUPFAM" id="SSF103473">
    <property type="entry name" value="MFS general substrate transporter"/>
    <property type="match status" value="1"/>
</dbReference>
<evidence type="ECO:0000256" key="2">
    <source>
        <dbReference type="ARBA" id="ARBA00022448"/>
    </source>
</evidence>
<dbReference type="Pfam" id="PF07690">
    <property type="entry name" value="MFS_1"/>
    <property type="match status" value="1"/>
</dbReference>
<evidence type="ECO:0000313" key="8">
    <source>
        <dbReference type="EMBL" id="KAJ5712382.1"/>
    </source>
</evidence>
<proteinExistence type="predicted"/>
<comment type="subcellular location">
    <subcellularLocation>
        <location evidence="1">Membrane</location>
        <topology evidence="1">Multi-pass membrane protein</topology>
    </subcellularLocation>
</comment>
<evidence type="ECO:0000256" key="4">
    <source>
        <dbReference type="ARBA" id="ARBA00022989"/>
    </source>
</evidence>
<dbReference type="PANTHER" id="PTHR43791">
    <property type="entry name" value="PERMEASE-RELATED"/>
    <property type="match status" value="1"/>
</dbReference>
<protein>
    <submittedName>
        <fullName evidence="8">Nicotinamide mononucleotide permease</fullName>
    </submittedName>
</protein>
<accession>A0AAD6MT20</accession>
<dbReference type="GO" id="GO:0016020">
    <property type="term" value="C:membrane"/>
    <property type="evidence" value="ECO:0007669"/>
    <property type="project" value="UniProtKB-SubCell"/>
</dbReference>
<dbReference type="Gene3D" id="1.20.1250.20">
    <property type="entry name" value="MFS general substrate transporter like domains"/>
    <property type="match status" value="2"/>
</dbReference>
<dbReference type="InterPro" id="IPR036259">
    <property type="entry name" value="MFS_trans_sf"/>
</dbReference>
<dbReference type="PROSITE" id="PS50850">
    <property type="entry name" value="MFS"/>
    <property type="match status" value="1"/>
</dbReference>
<feature type="transmembrane region" description="Helical" evidence="6">
    <location>
        <begin position="354"/>
        <end position="375"/>
    </location>
</feature>
<sequence>MNGDLTLTKLDIDRQNLSSAKLQNIMGDLNMTADQFSTATSILYVGYIPFQIPSNMIMTKITRPGLYICVAVVIWGIISSCTGAAQSYGGLLGVRIVLGVIEAVFFPGVIYYLSAWYTKQELGKRLAALYIGQQLGSAFGGLIAAGVLKLNGVHGIQGWRYLFIVEGVATVGIGLISCFFMPEYPHNARLLKPIERDLAVWRIEQESGVGEAHEEISTLHGFFLALTDIKIWVLVFCVILSQALNSALNFLPTIVDTLGYDETMTLVLTAPPYLFACFYFYFLSWWSDRTGALYWPIILSLALGVVGFVVSLATTNTGARYFAIMLFPSATIGPQIPIYKTLSLHMARPYPKRAAGVALLNAIGGTSNVWGSYLWTEGPRFYPGFGMCIGVIVAFIFTITGYEWYIISENKKLNGDEVQVRRAMKGGVTQEQVDMGWRYEGY</sequence>
<comment type="caution">
    <text evidence="8">The sequence shown here is derived from an EMBL/GenBank/DDBJ whole genome shotgun (WGS) entry which is preliminary data.</text>
</comment>
<dbReference type="EMBL" id="JAQJAN010000013">
    <property type="protein sequence ID" value="KAJ5712382.1"/>
    <property type="molecule type" value="Genomic_DNA"/>
</dbReference>
<keyword evidence="3 6" id="KW-0812">Transmembrane</keyword>
<feature type="domain" description="Major facilitator superfamily (MFS) profile" evidence="7">
    <location>
        <begin position="1"/>
        <end position="412"/>
    </location>
</feature>
<dbReference type="Proteomes" id="UP001215712">
    <property type="component" value="Unassembled WGS sequence"/>
</dbReference>
<keyword evidence="2" id="KW-0813">Transport</keyword>
<evidence type="ECO:0000256" key="5">
    <source>
        <dbReference type="ARBA" id="ARBA00023136"/>
    </source>
</evidence>
<feature type="transmembrane region" description="Helical" evidence="6">
    <location>
        <begin position="293"/>
        <end position="313"/>
    </location>
</feature>
<evidence type="ECO:0000256" key="3">
    <source>
        <dbReference type="ARBA" id="ARBA00022692"/>
    </source>
</evidence>
<evidence type="ECO:0000256" key="6">
    <source>
        <dbReference type="SAM" id="Phobius"/>
    </source>
</evidence>
<dbReference type="PANTHER" id="PTHR43791:SF23">
    <property type="entry name" value="MAJOR FACILITATOR SUPERFAMILY (MFS) PROFILE DOMAIN-CONTAINING PROTEIN"/>
    <property type="match status" value="1"/>
</dbReference>
<reference evidence="8" key="2">
    <citation type="submission" date="2023-01" db="EMBL/GenBank/DDBJ databases">
        <authorList>
            <person name="Petersen C."/>
        </authorList>
    </citation>
    <scope>NUCLEOTIDE SEQUENCE</scope>
    <source>
        <strain evidence="8">IBT 17514</strain>
    </source>
</reference>
<dbReference type="FunFam" id="1.20.1250.20:FF:000057">
    <property type="entry name" value="MFS general substrate transporter"/>
    <property type="match status" value="1"/>
</dbReference>
<keyword evidence="5 6" id="KW-0472">Membrane</keyword>